<proteinExistence type="predicted"/>
<evidence type="ECO:0000256" key="1">
    <source>
        <dbReference type="SAM" id="MobiDB-lite"/>
    </source>
</evidence>
<feature type="region of interest" description="Disordered" evidence="1">
    <location>
        <begin position="183"/>
        <end position="214"/>
    </location>
</feature>
<feature type="domain" description="ScoMcrA-like DNA sulfur-binding" evidence="2">
    <location>
        <begin position="40"/>
        <end position="174"/>
    </location>
</feature>
<accession>A0ABQ5P4J7</accession>
<evidence type="ECO:0000313" key="4">
    <source>
        <dbReference type="Proteomes" id="UP001291653"/>
    </source>
</evidence>
<dbReference type="InterPro" id="IPR058813">
    <property type="entry name" value="DNA-SBD_ScoMcrA"/>
</dbReference>
<sequence length="312" mass="34293">MAVLDLSAEDHRVDWSWTEARGNRDLSAADALERAPRSWHSRHKPLTLLWGISKIAGGQPRLAPWHQFREEAAELLAEFGHPFGHPDSSVTPEYPFWHLRTSRLWDVYGIPPEQEPRSLASTFDRLDPEGGMTEQAARLLDDPAVRAGAVAALREVYLADVDHAALMERLGLTGYDSASGAPDAFAQGAGEETGEERAGTTGPASRRRTEVSRIDGDAGLAAGVKRLHGDRCQVCGLRQGPELTPPGDAERPRSAETLTGAVLIAWRRQDSNLGRLSRRIYSPLPLATRAHRHGMVPPGWRSTCRWRSLATT</sequence>
<name>A0ABQ5P4J7_9ACTN</name>
<dbReference type="Pfam" id="PF26340">
    <property type="entry name" value="DNA-SBD_ScoMcrA"/>
    <property type="match status" value="1"/>
</dbReference>
<dbReference type="Proteomes" id="UP001291653">
    <property type="component" value="Unassembled WGS sequence"/>
</dbReference>
<keyword evidence="4" id="KW-1185">Reference proteome</keyword>
<protein>
    <recommendedName>
        <fullName evidence="2">ScoMcrA-like DNA sulfur-binding domain-containing protein</fullName>
    </recommendedName>
</protein>
<gene>
    <name evidence="3" type="ORF">SYYSPA8_24500</name>
</gene>
<organism evidence="3 4">
    <name type="scientific">Streptomyces yaizuensis</name>
    <dbReference type="NCBI Taxonomy" id="2989713"/>
    <lineage>
        <taxon>Bacteria</taxon>
        <taxon>Bacillati</taxon>
        <taxon>Actinomycetota</taxon>
        <taxon>Actinomycetes</taxon>
        <taxon>Kitasatosporales</taxon>
        <taxon>Streptomycetaceae</taxon>
        <taxon>Streptomyces</taxon>
    </lineage>
</organism>
<reference evidence="3 4" key="1">
    <citation type="submission" date="2022-10" db="EMBL/GenBank/DDBJ databases">
        <title>Draft genome sequence of Streptomyces sp. YSPA8.</title>
        <authorList>
            <person name="Moriuchi R."/>
            <person name="Dohra H."/>
            <person name="Yamamura H."/>
            <person name="Kodani S."/>
        </authorList>
    </citation>
    <scope>NUCLEOTIDE SEQUENCE [LARGE SCALE GENOMIC DNA]</scope>
    <source>
        <strain evidence="3 4">YSPA8</strain>
    </source>
</reference>
<evidence type="ECO:0000259" key="2">
    <source>
        <dbReference type="Pfam" id="PF26340"/>
    </source>
</evidence>
<evidence type="ECO:0000313" key="3">
    <source>
        <dbReference type="EMBL" id="GLF97519.1"/>
    </source>
</evidence>
<dbReference type="EMBL" id="BSBI01000011">
    <property type="protein sequence ID" value="GLF97519.1"/>
    <property type="molecule type" value="Genomic_DNA"/>
</dbReference>
<comment type="caution">
    <text evidence="3">The sequence shown here is derived from an EMBL/GenBank/DDBJ whole genome shotgun (WGS) entry which is preliminary data.</text>
</comment>